<dbReference type="Proteomes" id="UP000006365">
    <property type="component" value="Chromosome"/>
</dbReference>
<evidence type="ECO:0000256" key="1">
    <source>
        <dbReference type="SAM" id="MobiDB-lite"/>
    </source>
</evidence>
<reference evidence="2 3" key="1">
    <citation type="journal article" date="2011" name="Stand. Genomic Sci.">
        <title>Complete genome sequence of Desulfobulbus propionicus type strain (1pr3).</title>
        <authorList>
            <person name="Pagani I."/>
            <person name="Lapidus A."/>
            <person name="Nolan M."/>
            <person name="Lucas S."/>
            <person name="Hammon N."/>
            <person name="Deshpande S."/>
            <person name="Cheng J.F."/>
            <person name="Chertkov O."/>
            <person name="Davenport K."/>
            <person name="Tapia R."/>
            <person name="Han C."/>
            <person name="Goodwin L."/>
            <person name="Pitluck S."/>
            <person name="Liolios K."/>
            <person name="Mavromatis K."/>
            <person name="Ivanova N."/>
            <person name="Mikhailova N."/>
            <person name="Pati A."/>
            <person name="Chen A."/>
            <person name="Palaniappan K."/>
            <person name="Land M."/>
            <person name="Hauser L."/>
            <person name="Chang Y.J."/>
            <person name="Jeffries C.D."/>
            <person name="Detter J.C."/>
            <person name="Brambilla E."/>
            <person name="Kannan K.P."/>
            <person name="Djao O.D."/>
            <person name="Rohde M."/>
            <person name="Pukall R."/>
            <person name="Spring S."/>
            <person name="Goker M."/>
            <person name="Sikorski J."/>
            <person name="Woyke T."/>
            <person name="Bristow J."/>
            <person name="Eisen J.A."/>
            <person name="Markowitz V."/>
            <person name="Hugenholtz P."/>
            <person name="Kyrpides N.C."/>
            <person name="Klenk H.P."/>
        </authorList>
    </citation>
    <scope>NUCLEOTIDE SEQUENCE [LARGE SCALE GENOMIC DNA]</scope>
    <source>
        <strain evidence="3">ATCC 33891 / DSM 2032 / 1pr3</strain>
    </source>
</reference>
<sequence length="202" mass="22590">MTFCLLPVVLNVEEDSFIMDSWGVNVPPIELRFKSVILSMNSTGTIDQYGAKSVDNPHDKMVITPATLAIGMIPFFGKRKSLYAEYRLCVSENGLNDRTIGERQPWMQLPYEVNNDPLSAKAFENELTGFFASDRRLCFLSFFPHQAATKNGCPTVMVGAAVFVTGFLSVFKRPPAASLPRQGRSRPGRGQSRRRAGPWPRR</sequence>
<dbReference type="EMBL" id="CP002364">
    <property type="protein sequence ID" value="ADW16328.1"/>
    <property type="molecule type" value="Genomic_DNA"/>
</dbReference>
<name>A0A7U3YJE4_DESPD</name>
<protein>
    <submittedName>
        <fullName evidence="2">Uncharacterized protein</fullName>
    </submittedName>
</protein>
<organism evidence="2 3">
    <name type="scientific">Desulfobulbus propionicus (strain ATCC 33891 / DSM 2032 / VKM B-1956 / 1pr3)</name>
    <dbReference type="NCBI Taxonomy" id="577650"/>
    <lineage>
        <taxon>Bacteria</taxon>
        <taxon>Pseudomonadati</taxon>
        <taxon>Thermodesulfobacteriota</taxon>
        <taxon>Desulfobulbia</taxon>
        <taxon>Desulfobulbales</taxon>
        <taxon>Desulfobulbaceae</taxon>
        <taxon>Desulfobulbus</taxon>
    </lineage>
</organism>
<proteinExistence type="predicted"/>
<evidence type="ECO:0000313" key="2">
    <source>
        <dbReference type="EMBL" id="ADW16328.1"/>
    </source>
</evidence>
<gene>
    <name evidence="2" type="ordered locus">Despr_0137</name>
</gene>
<dbReference type="KEGG" id="dpr:Despr_0137"/>
<keyword evidence="3" id="KW-1185">Reference proteome</keyword>
<evidence type="ECO:0000313" key="3">
    <source>
        <dbReference type="Proteomes" id="UP000006365"/>
    </source>
</evidence>
<feature type="region of interest" description="Disordered" evidence="1">
    <location>
        <begin position="177"/>
        <end position="202"/>
    </location>
</feature>
<dbReference type="AlphaFoldDB" id="A0A7U3YJE4"/>
<accession>A0A7U3YJE4</accession>
<feature type="compositionally biased region" description="Basic residues" evidence="1">
    <location>
        <begin position="183"/>
        <end position="202"/>
    </location>
</feature>